<dbReference type="Proteomes" id="UP000011910">
    <property type="component" value="Unassembled WGS sequence"/>
</dbReference>
<reference evidence="1 2" key="1">
    <citation type="journal article" date="2013" name="Genome Announc.">
        <title>Draft Genome Sequence of Cesiribacter andamanensis Strain AMV16T, Isolated from a Soil Sample from a Mud Volcano in the Andaman Islands, India.</title>
        <authorList>
            <person name="Shivaji S."/>
            <person name="Ara S."/>
            <person name="Begum Z."/>
            <person name="Srinivas T.N."/>
            <person name="Singh A."/>
            <person name="Kumar Pinnaka A."/>
        </authorList>
    </citation>
    <scope>NUCLEOTIDE SEQUENCE [LARGE SCALE GENOMIC DNA]</scope>
    <source>
        <strain evidence="1 2">AMV16</strain>
    </source>
</reference>
<proteinExistence type="predicted"/>
<evidence type="ECO:0000313" key="2">
    <source>
        <dbReference type="Proteomes" id="UP000011910"/>
    </source>
</evidence>
<evidence type="ECO:0000313" key="1">
    <source>
        <dbReference type="EMBL" id="EMR04583.1"/>
    </source>
</evidence>
<name>M7N7K0_9BACT</name>
<dbReference type="EMBL" id="AODQ01000003">
    <property type="protein sequence ID" value="EMR04583.1"/>
    <property type="molecule type" value="Genomic_DNA"/>
</dbReference>
<dbReference type="AlphaFoldDB" id="M7N7K0"/>
<gene>
    <name evidence="1" type="ORF">ADICEAN_00185</name>
</gene>
<comment type="caution">
    <text evidence="1">The sequence shown here is derived from an EMBL/GenBank/DDBJ whole genome shotgun (WGS) entry which is preliminary data.</text>
</comment>
<accession>M7N7K0</accession>
<organism evidence="1 2">
    <name type="scientific">Cesiribacter andamanensis AMV16</name>
    <dbReference type="NCBI Taxonomy" id="1279009"/>
    <lineage>
        <taxon>Bacteria</taxon>
        <taxon>Pseudomonadati</taxon>
        <taxon>Bacteroidota</taxon>
        <taxon>Cytophagia</taxon>
        <taxon>Cytophagales</taxon>
        <taxon>Cesiribacteraceae</taxon>
        <taxon>Cesiribacter</taxon>
    </lineage>
</organism>
<keyword evidence="2" id="KW-1185">Reference proteome</keyword>
<sequence length="222" mass="24126">MKFFSSLLFFGLLLLPLLGINYFPDGASPDAALVSAPDSTTPLATERLAYRPVDEPTQLETAGTALLAATPAVSQEAEPEAEGIFLKIGKGPWIRMEGLAYTPMEGIFIIAGGDEESGSLSLSWTGGQGRFPWRLDREGDQDIAFSYYPPSLDWVFTGLVPDSTQTFTDTRGALVVTEFGQETDELVSGTFFLYPATRLRVADEKATGSSPIEGRFRVRRAN</sequence>
<protein>
    <submittedName>
        <fullName evidence="1">Uncharacterized protein</fullName>
    </submittedName>
</protein>